<keyword evidence="3" id="KW-1185">Reference proteome</keyword>
<comment type="caution">
    <text evidence="2">The sequence shown here is derived from an EMBL/GenBank/DDBJ whole genome shotgun (WGS) entry which is preliminary data.</text>
</comment>
<organism evidence="2 3">
    <name type="scientific">Echria macrotheca</name>
    <dbReference type="NCBI Taxonomy" id="438768"/>
    <lineage>
        <taxon>Eukaryota</taxon>
        <taxon>Fungi</taxon>
        <taxon>Dikarya</taxon>
        <taxon>Ascomycota</taxon>
        <taxon>Pezizomycotina</taxon>
        <taxon>Sordariomycetes</taxon>
        <taxon>Sordariomycetidae</taxon>
        <taxon>Sordariales</taxon>
        <taxon>Schizotheciaceae</taxon>
        <taxon>Echria</taxon>
    </lineage>
</organism>
<reference evidence="2" key="1">
    <citation type="submission" date="2023-06" db="EMBL/GenBank/DDBJ databases">
        <title>Genome-scale phylogeny and comparative genomics of the fungal order Sordariales.</title>
        <authorList>
            <consortium name="Lawrence Berkeley National Laboratory"/>
            <person name="Hensen N."/>
            <person name="Bonometti L."/>
            <person name="Westerberg I."/>
            <person name="Brannstrom I.O."/>
            <person name="Guillou S."/>
            <person name="Cros-Aarteil S."/>
            <person name="Calhoun S."/>
            <person name="Haridas S."/>
            <person name="Kuo A."/>
            <person name="Mondo S."/>
            <person name="Pangilinan J."/>
            <person name="Riley R."/>
            <person name="Labutti K."/>
            <person name="Andreopoulos B."/>
            <person name="Lipzen A."/>
            <person name="Chen C."/>
            <person name="Yanf M."/>
            <person name="Daum C."/>
            <person name="Ng V."/>
            <person name="Clum A."/>
            <person name="Steindorff A."/>
            <person name="Ohm R."/>
            <person name="Martin F."/>
            <person name="Silar P."/>
            <person name="Natvig D."/>
            <person name="Lalanne C."/>
            <person name="Gautier V."/>
            <person name="Ament-Velasquez S.L."/>
            <person name="Kruys A."/>
            <person name="Hutchinson M.I."/>
            <person name="Powell A.J."/>
            <person name="Barry K."/>
            <person name="Miller A.N."/>
            <person name="Grigoriev I.V."/>
            <person name="Debuchy R."/>
            <person name="Gladieux P."/>
            <person name="Thoren M.H."/>
            <person name="Johannesson H."/>
        </authorList>
    </citation>
    <scope>NUCLEOTIDE SEQUENCE</scope>
    <source>
        <strain evidence="2">PSN4</strain>
    </source>
</reference>
<dbReference type="AlphaFoldDB" id="A0AAJ0F1E3"/>
<evidence type="ECO:0000313" key="2">
    <source>
        <dbReference type="EMBL" id="KAK1749907.1"/>
    </source>
</evidence>
<dbReference type="InterPro" id="IPR010730">
    <property type="entry name" value="HET"/>
</dbReference>
<dbReference type="EMBL" id="MU839851">
    <property type="protein sequence ID" value="KAK1749907.1"/>
    <property type="molecule type" value="Genomic_DNA"/>
</dbReference>
<proteinExistence type="predicted"/>
<feature type="domain" description="Heterokaryon incompatibility" evidence="1">
    <location>
        <begin position="85"/>
        <end position="249"/>
    </location>
</feature>
<name>A0AAJ0F1E3_9PEZI</name>
<dbReference type="PANTHER" id="PTHR24148:SF82">
    <property type="entry name" value="HETEROKARYON INCOMPATIBILITY DOMAIN-CONTAINING PROTEIN"/>
    <property type="match status" value="1"/>
</dbReference>
<gene>
    <name evidence="2" type="ORF">QBC47DRAFT_439657</name>
</gene>
<evidence type="ECO:0000259" key="1">
    <source>
        <dbReference type="Pfam" id="PF06985"/>
    </source>
</evidence>
<evidence type="ECO:0000313" key="3">
    <source>
        <dbReference type="Proteomes" id="UP001239445"/>
    </source>
</evidence>
<sequence>MSGFDVLASQLGVKVNLGNMGDTVYPPVPASPSLSEESDLGADWVHIYTPIKRDEIRLLILNPGSGDEPISCFLENYPVAKPKRFAALSYVWGIDTPETRRQILLDGCPVSVTANLYAFLSQHREDDLCSVLWVDAVCINQKDLAERASQIHLMKRVYESAEEIIIWLGESNAAIDAAVDRMHDIYNTWWTPILKRTGSAHRSLATITDSDIEHLLRGSVADSGADVWRTGIQEIMSRPWWSRIWVYQEATAPCAAGARVRIGPHDISFDTVLTVNQIMRSIAWRGHSDPLFSLDGNRAGNPAAYMQTYAALRKRHQASGRSRFLRMPDLLYALRRFDATNPRDKLYALIPTSLDGAELLHVAYDWPVEKVYTDAAWSMIRAHGNLDVLGHCSAPSPDDGVDMPALPSWVPNWTAKSTAIPFFKRGLASHLPSAPKESDAHGVHLDDAGVEIGKLYHASGDSVAEVSLDTDGTTLTCAGFVFDSVANVSPEAGRDILGVDVAQSWADWLQTVSGASSISQADLARILVADCDRVAIDVGIRRRGQTNNISPADVDNLHDRHRRGYYMDITGPHPASFRRRLVVTKNGHVGIAAEHVRPGDLVTILMGGQIPMILREEQQHYRFISEAFIHGIMDGEATMKGSGGDMKRQFSIR</sequence>
<dbReference type="Pfam" id="PF26639">
    <property type="entry name" value="Het-6_barrel"/>
    <property type="match status" value="1"/>
</dbReference>
<dbReference type="Pfam" id="PF06985">
    <property type="entry name" value="HET"/>
    <property type="match status" value="1"/>
</dbReference>
<dbReference type="InterPro" id="IPR052895">
    <property type="entry name" value="HetReg/Transcr_Mod"/>
</dbReference>
<dbReference type="PANTHER" id="PTHR24148">
    <property type="entry name" value="ANKYRIN REPEAT DOMAIN-CONTAINING PROTEIN 39 HOMOLOG-RELATED"/>
    <property type="match status" value="1"/>
</dbReference>
<accession>A0AAJ0F1E3</accession>
<dbReference type="Proteomes" id="UP001239445">
    <property type="component" value="Unassembled WGS sequence"/>
</dbReference>
<protein>
    <submittedName>
        <fullName evidence="2">Heterokaryon incompatibility protein-domain-containing protein</fullName>
    </submittedName>
</protein>